<dbReference type="Proteomes" id="UP001149140">
    <property type="component" value="Unassembled WGS sequence"/>
</dbReference>
<sequence length="216" mass="22654">MSSRGFALIAVALVLCGGLLWVQLAAGGADFVPQRAADPCQDRGRTSTNDLEGLAETIVLTGLDEAACTLGVSRERLLLALPSEADRAELARETGTDERGLARAIKDGLSTGVDRLDKAGQLPKVSTLLPSIADQLGISSSLIGLIPDRLVDELLPTAGVLHRSLDKIDVNTVLAGLDDPGSLEPTLRDALVHGATDEAKRQLKDALPGPLQRLLD</sequence>
<dbReference type="EMBL" id="JAPDOD010000068">
    <property type="protein sequence ID" value="MDA0166519.1"/>
    <property type="molecule type" value="Genomic_DNA"/>
</dbReference>
<dbReference type="RefSeq" id="WP_270045777.1">
    <property type="nucleotide sequence ID" value="NZ_JAPDOD010000068.1"/>
</dbReference>
<organism evidence="1 2">
    <name type="scientific">Solirubrobacter ginsenosidimutans</name>
    <dbReference type="NCBI Taxonomy" id="490573"/>
    <lineage>
        <taxon>Bacteria</taxon>
        <taxon>Bacillati</taxon>
        <taxon>Actinomycetota</taxon>
        <taxon>Thermoleophilia</taxon>
        <taxon>Solirubrobacterales</taxon>
        <taxon>Solirubrobacteraceae</taxon>
        <taxon>Solirubrobacter</taxon>
    </lineage>
</organism>
<reference evidence="1" key="1">
    <citation type="submission" date="2022-10" db="EMBL/GenBank/DDBJ databases">
        <title>The WGS of Solirubrobacter ginsenosidimutans DSM 21036.</title>
        <authorList>
            <person name="Jiang Z."/>
        </authorList>
    </citation>
    <scope>NUCLEOTIDE SEQUENCE</scope>
    <source>
        <strain evidence="1">DSM 21036</strain>
    </source>
</reference>
<comment type="caution">
    <text evidence="1">The sequence shown here is derived from an EMBL/GenBank/DDBJ whole genome shotgun (WGS) entry which is preliminary data.</text>
</comment>
<accession>A0A9X3N132</accession>
<gene>
    <name evidence="1" type="ORF">OM076_40020</name>
</gene>
<protein>
    <submittedName>
        <fullName evidence="1">Uncharacterized protein</fullName>
    </submittedName>
</protein>
<dbReference type="AlphaFoldDB" id="A0A9X3N132"/>
<evidence type="ECO:0000313" key="1">
    <source>
        <dbReference type="EMBL" id="MDA0166519.1"/>
    </source>
</evidence>
<keyword evidence="2" id="KW-1185">Reference proteome</keyword>
<proteinExistence type="predicted"/>
<name>A0A9X3N132_9ACTN</name>
<evidence type="ECO:0000313" key="2">
    <source>
        <dbReference type="Proteomes" id="UP001149140"/>
    </source>
</evidence>